<dbReference type="PANTHER" id="PTHR43831">
    <property type="entry name" value="ISOBUTYRYL-COA DEHYDROGENASE"/>
    <property type="match status" value="1"/>
</dbReference>
<dbReference type="InterPro" id="IPR036250">
    <property type="entry name" value="AcylCo_DH-like_C"/>
</dbReference>
<dbReference type="RefSeq" id="WP_317974049.1">
    <property type="nucleotide sequence ID" value="NZ_BTFW01000001.1"/>
</dbReference>
<organism evidence="9 10">
    <name type="scientific">Novosphingobium pituita</name>
    <dbReference type="NCBI Taxonomy" id="3056842"/>
    <lineage>
        <taxon>Bacteria</taxon>
        <taxon>Pseudomonadati</taxon>
        <taxon>Pseudomonadota</taxon>
        <taxon>Alphaproteobacteria</taxon>
        <taxon>Sphingomonadales</taxon>
        <taxon>Sphingomonadaceae</taxon>
        <taxon>Novosphingobium</taxon>
    </lineage>
</organism>
<comment type="caution">
    <text evidence="9">The sequence shown here is derived from an EMBL/GenBank/DDBJ whole genome shotgun (WGS) entry which is preliminary data.</text>
</comment>
<dbReference type="Pfam" id="PF02771">
    <property type="entry name" value="Acyl-CoA_dh_N"/>
    <property type="match status" value="1"/>
</dbReference>
<reference evidence="9 10" key="1">
    <citation type="submission" date="2023-06" db="EMBL/GenBank/DDBJ databases">
        <title>Draft genome sequence of Novosphingobium sp. strain IK01.</title>
        <authorList>
            <person name="Hatamoto M."/>
            <person name="Ikarashi T."/>
            <person name="Yamaguchi T."/>
        </authorList>
    </citation>
    <scope>NUCLEOTIDE SEQUENCE [LARGE SCALE GENOMIC DNA]</scope>
    <source>
        <strain evidence="9 10">IK01</strain>
    </source>
</reference>
<evidence type="ECO:0000256" key="4">
    <source>
        <dbReference type="ARBA" id="ARBA00022827"/>
    </source>
</evidence>
<dbReference type="InterPro" id="IPR037069">
    <property type="entry name" value="AcylCoA_DH/ox_N_sf"/>
</dbReference>
<dbReference type="InterPro" id="IPR006091">
    <property type="entry name" value="Acyl-CoA_Oxase/DH_mid-dom"/>
</dbReference>
<comment type="cofactor">
    <cofactor evidence="1 5">
        <name>FAD</name>
        <dbReference type="ChEBI" id="CHEBI:57692"/>
    </cofactor>
</comment>
<dbReference type="CDD" id="cd00567">
    <property type="entry name" value="ACAD"/>
    <property type="match status" value="1"/>
</dbReference>
<keyword evidence="3 5" id="KW-0285">Flavoprotein</keyword>
<dbReference type="InterPro" id="IPR009075">
    <property type="entry name" value="AcylCo_DH/oxidase_C"/>
</dbReference>
<evidence type="ECO:0000259" key="8">
    <source>
        <dbReference type="Pfam" id="PF02771"/>
    </source>
</evidence>
<feature type="domain" description="Acyl-CoA dehydrogenase/oxidase N-terminal" evidence="8">
    <location>
        <begin position="12"/>
        <end position="94"/>
    </location>
</feature>
<dbReference type="Gene3D" id="1.20.140.10">
    <property type="entry name" value="Butyryl-CoA Dehydrogenase, subunit A, domain 3"/>
    <property type="match status" value="1"/>
</dbReference>
<gene>
    <name evidence="9" type="ORF">NUTIK01_10170</name>
</gene>
<evidence type="ECO:0000259" key="6">
    <source>
        <dbReference type="Pfam" id="PF00441"/>
    </source>
</evidence>
<name>A0ABQ6P572_9SPHN</name>
<comment type="similarity">
    <text evidence="2 5">Belongs to the acyl-CoA dehydrogenase family.</text>
</comment>
<dbReference type="Proteomes" id="UP001187221">
    <property type="component" value="Unassembled WGS sequence"/>
</dbReference>
<sequence>MATHAHSDPYSEHHPDLSDAALARLTHELAHWAQDYDRNPRFPREAFDILAREGLIGLTVAKRLGGAGAGLVDALRVLGAVAKGEPSTALILFMTYAFHAAPDKGRRWDRALYERLAREAATGAGLVGTFRVEPELGTPVRGGLPATTARRAGSGWLLSGEKIYSTGSSGLDWFAVWARTEEDPVRVGLFLVKPDSAGITILPEWDHLGMRATVSHKVVFDDTPVPPALAVDLRAPEDWAPRPEDGSALVWNALAIATIYDGVARAARDWLVGYLNARKPANLGAALATLPRVQEKVGEIEALLHANRVLIDEAARLADAGLGPGATQANLVKHLANANAIKAVEIGLELTGNPGISRANPLERHYRDVLCSRIHSPQADTVLVAAGKAALSLPGGFPAR</sequence>
<accession>A0ABQ6P572</accession>
<dbReference type="SUPFAM" id="SSF56645">
    <property type="entry name" value="Acyl-CoA dehydrogenase NM domain-like"/>
    <property type="match status" value="1"/>
</dbReference>
<keyword evidence="10" id="KW-1185">Reference proteome</keyword>
<protein>
    <submittedName>
        <fullName evidence="9">Acyl-CoA dehydrogenase family protein</fullName>
    </submittedName>
</protein>
<dbReference type="Gene3D" id="1.10.540.10">
    <property type="entry name" value="Acyl-CoA dehydrogenase/oxidase, N-terminal domain"/>
    <property type="match status" value="1"/>
</dbReference>
<dbReference type="Pfam" id="PF02770">
    <property type="entry name" value="Acyl-CoA_dh_M"/>
    <property type="match status" value="1"/>
</dbReference>
<feature type="domain" description="Acyl-CoA dehydrogenase/oxidase C-terminal" evidence="6">
    <location>
        <begin position="248"/>
        <end position="374"/>
    </location>
</feature>
<dbReference type="InterPro" id="IPR013786">
    <property type="entry name" value="AcylCoA_DH/ox_N"/>
</dbReference>
<dbReference type="PIRSF" id="PIRSF016578">
    <property type="entry name" value="HsaA"/>
    <property type="match status" value="1"/>
</dbReference>
<evidence type="ECO:0000313" key="9">
    <source>
        <dbReference type="EMBL" id="GMM60240.1"/>
    </source>
</evidence>
<keyword evidence="4 5" id="KW-0274">FAD</keyword>
<dbReference type="Gene3D" id="2.40.110.10">
    <property type="entry name" value="Butyryl-CoA Dehydrogenase, subunit A, domain 2"/>
    <property type="match status" value="1"/>
</dbReference>
<dbReference type="InterPro" id="IPR046373">
    <property type="entry name" value="Acyl-CoA_Oxase/DH_mid-dom_sf"/>
</dbReference>
<dbReference type="PANTHER" id="PTHR43831:SF1">
    <property type="entry name" value="ISOBUTYRYL-COA DEHYDROGENASE, MITOCHONDRIAL"/>
    <property type="match status" value="1"/>
</dbReference>
<dbReference type="Pfam" id="PF00441">
    <property type="entry name" value="Acyl-CoA_dh_1"/>
    <property type="match status" value="1"/>
</dbReference>
<evidence type="ECO:0000256" key="2">
    <source>
        <dbReference type="ARBA" id="ARBA00009347"/>
    </source>
</evidence>
<dbReference type="SUPFAM" id="SSF47203">
    <property type="entry name" value="Acyl-CoA dehydrogenase C-terminal domain-like"/>
    <property type="match status" value="1"/>
</dbReference>
<evidence type="ECO:0000256" key="3">
    <source>
        <dbReference type="ARBA" id="ARBA00022630"/>
    </source>
</evidence>
<feature type="domain" description="Acyl-CoA oxidase/dehydrogenase middle" evidence="7">
    <location>
        <begin position="133"/>
        <end position="222"/>
    </location>
</feature>
<dbReference type="InterPro" id="IPR052547">
    <property type="entry name" value="Mito_Isobutyryl-CoADH"/>
</dbReference>
<keyword evidence="5" id="KW-0560">Oxidoreductase</keyword>
<dbReference type="EMBL" id="BTFW01000001">
    <property type="protein sequence ID" value="GMM60240.1"/>
    <property type="molecule type" value="Genomic_DNA"/>
</dbReference>
<dbReference type="InterPro" id="IPR009100">
    <property type="entry name" value="AcylCoA_DH/oxidase_NM_dom_sf"/>
</dbReference>
<evidence type="ECO:0000256" key="1">
    <source>
        <dbReference type="ARBA" id="ARBA00001974"/>
    </source>
</evidence>
<evidence type="ECO:0000313" key="10">
    <source>
        <dbReference type="Proteomes" id="UP001187221"/>
    </source>
</evidence>
<evidence type="ECO:0000259" key="7">
    <source>
        <dbReference type="Pfam" id="PF02770"/>
    </source>
</evidence>
<proteinExistence type="inferred from homology"/>
<evidence type="ECO:0000256" key="5">
    <source>
        <dbReference type="RuleBase" id="RU362125"/>
    </source>
</evidence>